<evidence type="ECO:0000256" key="4">
    <source>
        <dbReference type="ARBA" id="ARBA00022833"/>
    </source>
</evidence>
<dbReference type="InterPro" id="IPR001841">
    <property type="entry name" value="Znf_RING"/>
</dbReference>
<evidence type="ECO:0000256" key="3">
    <source>
        <dbReference type="ARBA" id="ARBA00022771"/>
    </source>
</evidence>
<dbReference type="Gene3D" id="3.30.40.10">
    <property type="entry name" value="Zinc/RING finger domain, C3HC4 (zinc finger)"/>
    <property type="match status" value="1"/>
</dbReference>
<protein>
    <recommendedName>
        <fullName evidence="1">RING finger protein 141</fullName>
    </recommendedName>
</protein>
<evidence type="ECO:0000313" key="7">
    <source>
        <dbReference type="EMBL" id="JAS10664.1"/>
    </source>
</evidence>
<dbReference type="AlphaFoldDB" id="A0A1B6CB50"/>
<dbReference type="InterPro" id="IPR013083">
    <property type="entry name" value="Znf_RING/FYVE/PHD"/>
</dbReference>
<organism evidence="7">
    <name type="scientific">Clastoptera arizonana</name>
    <name type="common">Arizona spittle bug</name>
    <dbReference type="NCBI Taxonomy" id="38151"/>
    <lineage>
        <taxon>Eukaryota</taxon>
        <taxon>Metazoa</taxon>
        <taxon>Ecdysozoa</taxon>
        <taxon>Arthropoda</taxon>
        <taxon>Hexapoda</taxon>
        <taxon>Insecta</taxon>
        <taxon>Pterygota</taxon>
        <taxon>Neoptera</taxon>
        <taxon>Paraneoptera</taxon>
        <taxon>Hemiptera</taxon>
        <taxon>Auchenorrhyncha</taxon>
        <taxon>Cercopoidea</taxon>
        <taxon>Clastopteridae</taxon>
        <taxon>Clastoptera</taxon>
    </lineage>
</organism>
<dbReference type="PANTHER" id="PTHR12109:SF3">
    <property type="entry name" value="RING FINGER PROTEIN 141"/>
    <property type="match status" value="1"/>
</dbReference>
<evidence type="ECO:0000256" key="1">
    <source>
        <dbReference type="ARBA" id="ARBA00022017"/>
    </source>
</evidence>
<dbReference type="EMBL" id="GEDC01026634">
    <property type="protein sequence ID" value="JAS10664.1"/>
    <property type="molecule type" value="Transcribed_RNA"/>
</dbReference>
<feature type="domain" description="RING-type" evidence="6">
    <location>
        <begin position="163"/>
        <end position="200"/>
    </location>
</feature>
<dbReference type="PROSITE" id="PS50089">
    <property type="entry name" value="ZF_RING_2"/>
    <property type="match status" value="1"/>
</dbReference>
<dbReference type="GO" id="GO:0008270">
    <property type="term" value="F:zinc ion binding"/>
    <property type="evidence" value="ECO:0007669"/>
    <property type="project" value="UniProtKB-KW"/>
</dbReference>
<dbReference type="Pfam" id="PF13639">
    <property type="entry name" value="zf-RING_2"/>
    <property type="match status" value="1"/>
</dbReference>
<dbReference type="GO" id="GO:0051865">
    <property type="term" value="P:protein autoubiquitination"/>
    <property type="evidence" value="ECO:0007669"/>
    <property type="project" value="TreeGrafter"/>
</dbReference>
<dbReference type="InterPro" id="IPR047126">
    <property type="entry name" value="RNF141-like"/>
</dbReference>
<dbReference type="InterPro" id="IPR043400">
    <property type="entry name" value="RING-HC_RNF141"/>
</dbReference>
<evidence type="ECO:0000256" key="2">
    <source>
        <dbReference type="ARBA" id="ARBA00022723"/>
    </source>
</evidence>
<dbReference type="PANTHER" id="PTHR12109">
    <property type="entry name" value="RING FINGER PROTEIN 141-RELATED"/>
    <property type="match status" value="1"/>
</dbReference>
<keyword evidence="3 5" id="KW-0863">Zinc-finger</keyword>
<proteinExistence type="predicted"/>
<dbReference type="GO" id="GO:0004842">
    <property type="term" value="F:ubiquitin-protein transferase activity"/>
    <property type="evidence" value="ECO:0007669"/>
    <property type="project" value="TreeGrafter"/>
</dbReference>
<dbReference type="PROSITE" id="PS00518">
    <property type="entry name" value="ZF_RING_1"/>
    <property type="match status" value="1"/>
</dbReference>
<dbReference type="SUPFAM" id="SSF57850">
    <property type="entry name" value="RING/U-box"/>
    <property type="match status" value="1"/>
</dbReference>
<evidence type="ECO:0000256" key="5">
    <source>
        <dbReference type="PROSITE-ProRule" id="PRU00175"/>
    </source>
</evidence>
<accession>A0A1B6CB50</accession>
<sequence>MGNSNSDEENVDDLSNDIVRQARTLTEIATLTFDEFQSYLTRLNILSQKCMDNEGNRLVFAVKKGTDSTVLWKGTVKIACVKVNPESKQIDNYRLLNLSQFLRIFKSLNSQFSAAQETSYGFEASTSKEGDFKRPTLPLDVTTSMLFNHVIQEKEESEKFTECCICLERKPDVLLPCAHSYCRLCIEQWSVNHKTCPLCRDQMDSCDDAWVISEAPNTLEINEEICSTLMELVSAQNSVDEEDEDLS</sequence>
<dbReference type="SMART" id="SM00184">
    <property type="entry name" value="RING"/>
    <property type="match status" value="1"/>
</dbReference>
<dbReference type="CDD" id="cd16545">
    <property type="entry name" value="RING-HC_RNF141"/>
    <property type="match status" value="1"/>
</dbReference>
<reference evidence="7" key="1">
    <citation type="submission" date="2015-12" db="EMBL/GenBank/DDBJ databases">
        <title>De novo transcriptome assembly of four potential Pierce s Disease insect vectors from Arizona vineyards.</title>
        <authorList>
            <person name="Tassone E.E."/>
        </authorList>
    </citation>
    <scope>NUCLEOTIDE SEQUENCE</scope>
</reference>
<dbReference type="InterPro" id="IPR017907">
    <property type="entry name" value="Znf_RING_CS"/>
</dbReference>
<evidence type="ECO:0000259" key="6">
    <source>
        <dbReference type="PROSITE" id="PS50089"/>
    </source>
</evidence>
<keyword evidence="4" id="KW-0862">Zinc</keyword>
<keyword evidence="2" id="KW-0479">Metal-binding</keyword>
<gene>
    <name evidence="7" type="ORF">g.23818</name>
</gene>
<name>A0A1B6CB50_9HEMI</name>